<sequence>MDIVHAGHDLGGGGWMGPGVMLEFALFAVYRVLRSRGLVLAGPLRLRRRVAEHDVRADD</sequence>
<keyword evidence="1" id="KW-0472">Membrane</keyword>
<keyword evidence="1" id="KW-0812">Transmembrane</keyword>
<gene>
    <name evidence="2" type="ORF">NCGR_LOCUS31386</name>
</gene>
<keyword evidence="3" id="KW-1185">Reference proteome</keyword>
<evidence type="ECO:0000256" key="1">
    <source>
        <dbReference type="SAM" id="Phobius"/>
    </source>
</evidence>
<evidence type="ECO:0000313" key="2">
    <source>
        <dbReference type="EMBL" id="CAD6247166.1"/>
    </source>
</evidence>
<comment type="caution">
    <text evidence="2">The sequence shown here is derived from an EMBL/GenBank/DDBJ whole genome shotgun (WGS) entry which is preliminary data.</text>
</comment>
<dbReference type="AlphaFoldDB" id="A0A811PMB5"/>
<reference evidence="2" key="1">
    <citation type="submission" date="2020-10" db="EMBL/GenBank/DDBJ databases">
        <authorList>
            <person name="Han B."/>
            <person name="Lu T."/>
            <person name="Zhao Q."/>
            <person name="Huang X."/>
            <person name="Zhao Y."/>
        </authorList>
    </citation>
    <scope>NUCLEOTIDE SEQUENCE</scope>
</reference>
<proteinExistence type="predicted"/>
<feature type="transmembrane region" description="Helical" evidence="1">
    <location>
        <begin position="15"/>
        <end position="33"/>
    </location>
</feature>
<protein>
    <submittedName>
        <fullName evidence="2">Uncharacterized protein</fullName>
    </submittedName>
</protein>
<organism evidence="2 3">
    <name type="scientific">Miscanthus lutarioriparius</name>
    <dbReference type="NCBI Taxonomy" id="422564"/>
    <lineage>
        <taxon>Eukaryota</taxon>
        <taxon>Viridiplantae</taxon>
        <taxon>Streptophyta</taxon>
        <taxon>Embryophyta</taxon>
        <taxon>Tracheophyta</taxon>
        <taxon>Spermatophyta</taxon>
        <taxon>Magnoliopsida</taxon>
        <taxon>Liliopsida</taxon>
        <taxon>Poales</taxon>
        <taxon>Poaceae</taxon>
        <taxon>PACMAD clade</taxon>
        <taxon>Panicoideae</taxon>
        <taxon>Andropogonodae</taxon>
        <taxon>Andropogoneae</taxon>
        <taxon>Saccharinae</taxon>
        <taxon>Miscanthus</taxon>
    </lineage>
</organism>
<dbReference type="EMBL" id="CAJGYO010000007">
    <property type="protein sequence ID" value="CAD6247166.1"/>
    <property type="molecule type" value="Genomic_DNA"/>
</dbReference>
<keyword evidence="1" id="KW-1133">Transmembrane helix</keyword>
<dbReference type="Proteomes" id="UP000604825">
    <property type="component" value="Unassembled WGS sequence"/>
</dbReference>
<evidence type="ECO:0000313" key="3">
    <source>
        <dbReference type="Proteomes" id="UP000604825"/>
    </source>
</evidence>
<name>A0A811PMB5_9POAL</name>
<accession>A0A811PMB5</accession>